<reference evidence="3" key="1">
    <citation type="journal article" date="2015" name="Nat. Genet.">
        <title>The genome and transcriptome of the zoonotic hookworm Ancylostoma ceylanicum identify infection-specific gene families.</title>
        <authorList>
            <person name="Schwarz E.M."/>
            <person name="Hu Y."/>
            <person name="Antoshechkin I."/>
            <person name="Miller M.M."/>
            <person name="Sternberg P.W."/>
            <person name="Aroian R.V."/>
        </authorList>
    </citation>
    <scope>NUCLEOTIDE SEQUENCE</scope>
    <source>
        <strain evidence="3">HY135</strain>
    </source>
</reference>
<name>A0A016S0W3_9BILA</name>
<dbReference type="AlphaFoldDB" id="A0A016S0W3"/>
<feature type="compositionally biased region" description="Polar residues" evidence="1">
    <location>
        <begin position="41"/>
        <end position="52"/>
    </location>
</feature>
<organism evidence="2 3">
    <name type="scientific">Ancylostoma ceylanicum</name>
    <dbReference type="NCBI Taxonomy" id="53326"/>
    <lineage>
        <taxon>Eukaryota</taxon>
        <taxon>Metazoa</taxon>
        <taxon>Ecdysozoa</taxon>
        <taxon>Nematoda</taxon>
        <taxon>Chromadorea</taxon>
        <taxon>Rhabditida</taxon>
        <taxon>Rhabditina</taxon>
        <taxon>Rhabditomorpha</taxon>
        <taxon>Strongyloidea</taxon>
        <taxon>Ancylostomatidae</taxon>
        <taxon>Ancylostomatinae</taxon>
        <taxon>Ancylostoma</taxon>
    </lineage>
</organism>
<sequence>MCSGPCRVCCQPRCPIHSTYVEPLSAIAPKPTHQCRAAELSPSSSRCTATPSHQRHAVASQRLRSCHASSTSLDQPHSIANQASHTSSVPTSAYHRSSTVHFL</sequence>
<comment type="caution">
    <text evidence="2">The sequence shown here is derived from an EMBL/GenBank/DDBJ whole genome shotgun (WGS) entry which is preliminary data.</text>
</comment>
<accession>A0A016S0W3</accession>
<feature type="compositionally biased region" description="Polar residues" evidence="1">
    <location>
        <begin position="67"/>
        <end position="103"/>
    </location>
</feature>
<gene>
    <name evidence="2" type="primary">Acey_s0326.g2582</name>
    <name evidence="2" type="ORF">Y032_0326g2582</name>
</gene>
<evidence type="ECO:0000313" key="3">
    <source>
        <dbReference type="Proteomes" id="UP000024635"/>
    </source>
</evidence>
<evidence type="ECO:0000313" key="2">
    <source>
        <dbReference type="EMBL" id="EYB83972.1"/>
    </source>
</evidence>
<proteinExistence type="predicted"/>
<dbReference type="Proteomes" id="UP000024635">
    <property type="component" value="Unassembled WGS sequence"/>
</dbReference>
<dbReference type="EMBL" id="JARK01001662">
    <property type="protein sequence ID" value="EYB83972.1"/>
    <property type="molecule type" value="Genomic_DNA"/>
</dbReference>
<evidence type="ECO:0000256" key="1">
    <source>
        <dbReference type="SAM" id="MobiDB-lite"/>
    </source>
</evidence>
<keyword evidence="3" id="KW-1185">Reference proteome</keyword>
<protein>
    <submittedName>
        <fullName evidence="2">Uncharacterized protein</fullName>
    </submittedName>
</protein>
<feature type="region of interest" description="Disordered" evidence="1">
    <location>
        <begin position="41"/>
        <end position="103"/>
    </location>
</feature>